<proteinExistence type="predicted"/>
<evidence type="ECO:0000313" key="1">
    <source>
        <dbReference type="EMBL" id="SVA89923.1"/>
    </source>
</evidence>
<sequence>MKESKKSGYAELENRWCKKCFSKTQQELLDSDLQMTGKKTKFLYKCTVCGMTMRMPKYRGMAESTY</sequence>
<gene>
    <name evidence="1" type="ORF">METZ01_LOCUS142777</name>
</gene>
<accession>A0A381ZME8</accession>
<name>A0A381ZME8_9ZZZZ</name>
<dbReference type="EMBL" id="UINC01021736">
    <property type="protein sequence ID" value="SVA89923.1"/>
    <property type="molecule type" value="Genomic_DNA"/>
</dbReference>
<dbReference type="AlphaFoldDB" id="A0A381ZME8"/>
<reference evidence="1" key="1">
    <citation type="submission" date="2018-05" db="EMBL/GenBank/DDBJ databases">
        <authorList>
            <person name="Lanie J.A."/>
            <person name="Ng W.-L."/>
            <person name="Kazmierczak K.M."/>
            <person name="Andrzejewski T.M."/>
            <person name="Davidsen T.M."/>
            <person name="Wayne K.J."/>
            <person name="Tettelin H."/>
            <person name="Glass J.I."/>
            <person name="Rusch D."/>
            <person name="Podicherti R."/>
            <person name="Tsui H.-C.T."/>
            <person name="Winkler M.E."/>
        </authorList>
    </citation>
    <scope>NUCLEOTIDE SEQUENCE</scope>
</reference>
<organism evidence="1">
    <name type="scientific">marine metagenome</name>
    <dbReference type="NCBI Taxonomy" id="408172"/>
    <lineage>
        <taxon>unclassified sequences</taxon>
        <taxon>metagenomes</taxon>
        <taxon>ecological metagenomes</taxon>
    </lineage>
</organism>
<protein>
    <submittedName>
        <fullName evidence="1">Uncharacterized protein</fullName>
    </submittedName>
</protein>